<dbReference type="InterPro" id="IPR032465">
    <property type="entry name" value="ACMSD"/>
</dbReference>
<dbReference type="PANTHER" id="PTHR21240">
    <property type="entry name" value="2-AMINO-3-CARBOXYLMUCONATE-6-SEMIALDEHYDE DECARBOXYLASE"/>
    <property type="match status" value="1"/>
</dbReference>
<name>A0A255GA10_9ACTN</name>
<dbReference type="InterPro" id="IPR032466">
    <property type="entry name" value="Metal_Hydrolase"/>
</dbReference>
<proteinExistence type="predicted"/>
<dbReference type="GO" id="GO:0016831">
    <property type="term" value="F:carboxy-lyase activity"/>
    <property type="evidence" value="ECO:0007669"/>
    <property type="project" value="InterPro"/>
</dbReference>
<dbReference type="SUPFAM" id="SSF51556">
    <property type="entry name" value="Metallo-dependent hydrolases"/>
    <property type="match status" value="1"/>
</dbReference>
<evidence type="ECO:0000259" key="2">
    <source>
        <dbReference type="Pfam" id="PF04909"/>
    </source>
</evidence>
<dbReference type="EMBL" id="NMVO01000014">
    <property type="protein sequence ID" value="OYO12760.1"/>
    <property type="molecule type" value="Genomic_DNA"/>
</dbReference>
<dbReference type="CDD" id="cd01292">
    <property type="entry name" value="metallo-dependent_hydrolases"/>
    <property type="match status" value="1"/>
</dbReference>
<reference evidence="3 4" key="1">
    <citation type="submission" date="2017-07" db="EMBL/GenBank/DDBJ databases">
        <title>Draft whole genome sequences of clinical Proprionibacteriaceae strains.</title>
        <authorList>
            <person name="Bernier A.-M."/>
            <person name="Bernard K."/>
            <person name="Domingo M.-C."/>
        </authorList>
    </citation>
    <scope>NUCLEOTIDE SEQUENCE [LARGE SCALE GENOMIC DNA]</scope>
    <source>
        <strain evidence="3 4">NML 030167</strain>
    </source>
</reference>
<keyword evidence="4" id="KW-1185">Reference proteome</keyword>
<keyword evidence="1" id="KW-0456">Lyase</keyword>
<dbReference type="GO" id="GO:0016787">
    <property type="term" value="F:hydrolase activity"/>
    <property type="evidence" value="ECO:0007669"/>
    <property type="project" value="UniProtKB-KW"/>
</dbReference>
<gene>
    <name evidence="3" type="ORF">CGZ94_12715</name>
</gene>
<comment type="caution">
    <text evidence="3">The sequence shown here is derived from an EMBL/GenBank/DDBJ whole genome shotgun (WGS) entry which is preliminary data.</text>
</comment>
<keyword evidence="3" id="KW-0378">Hydrolase</keyword>
<dbReference type="Gene3D" id="3.20.20.140">
    <property type="entry name" value="Metal-dependent hydrolases"/>
    <property type="match status" value="1"/>
</dbReference>
<accession>A0A255GA10</accession>
<protein>
    <submittedName>
        <fullName evidence="3">Amidohydrolase</fullName>
    </submittedName>
</protein>
<dbReference type="Pfam" id="PF04909">
    <property type="entry name" value="Amidohydro_2"/>
    <property type="match status" value="1"/>
</dbReference>
<dbReference type="OrthoDB" id="5172791at2"/>
<organism evidence="3 4">
    <name type="scientific">Enemella evansiae</name>
    <dbReference type="NCBI Taxonomy" id="2016499"/>
    <lineage>
        <taxon>Bacteria</taxon>
        <taxon>Bacillati</taxon>
        <taxon>Actinomycetota</taxon>
        <taxon>Actinomycetes</taxon>
        <taxon>Propionibacteriales</taxon>
        <taxon>Propionibacteriaceae</taxon>
        <taxon>Enemella</taxon>
    </lineage>
</organism>
<feature type="domain" description="Amidohydrolase-related" evidence="2">
    <location>
        <begin position="30"/>
        <end position="301"/>
    </location>
</feature>
<sequence>MTPLSTQRPPADEAARVQEFCTRHGLPGLVDVHTHFMPERVLTKVWAFFDQLTEHPEHGSLRWPISYRHDEGQRLEILRSLGVRRFTSLLYPHRPEMAEWLNDWATDFARRTPDCAHSATFYPEESAAGYVAKALADGAVIFKAHVQVGGYDPLDPLLEKVWGQLADAGTPTVIHCGNGPNRGRHTGPEPIAELLRRHPRLPLVIAHAGMPEYADFLALVEKHENVWLDTTMVFTDFTERLMPFPTELLPRLADHGDRVVLGTDFPNIPYPYLHQLEALERLELGSGWLRQVCWDNGVRLIGAH</sequence>
<dbReference type="GO" id="GO:0005737">
    <property type="term" value="C:cytoplasm"/>
    <property type="evidence" value="ECO:0007669"/>
    <property type="project" value="TreeGrafter"/>
</dbReference>
<dbReference type="PANTHER" id="PTHR21240:SF28">
    <property type="entry name" value="ISO-OROTATE DECARBOXYLASE (EUROFUNG)"/>
    <property type="match status" value="1"/>
</dbReference>
<dbReference type="AlphaFoldDB" id="A0A255GA10"/>
<dbReference type="RefSeq" id="WP_094405856.1">
    <property type="nucleotide sequence ID" value="NZ_NMVO01000014.1"/>
</dbReference>
<dbReference type="Proteomes" id="UP000215896">
    <property type="component" value="Unassembled WGS sequence"/>
</dbReference>
<evidence type="ECO:0000313" key="4">
    <source>
        <dbReference type="Proteomes" id="UP000215896"/>
    </source>
</evidence>
<dbReference type="GO" id="GO:0019748">
    <property type="term" value="P:secondary metabolic process"/>
    <property type="evidence" value="ECO:0007669"/>
    <property type="project" value="TreeGrafter"/>
</dbReference>
<dbReference type="InterPro" id="IPR006680">
    <property type="entry name" value="Amidohydro-rel"/>
</dbReference>
<evidence type="ECO:0000256" key="1">
    <source>
        <dbReference type="ARBA" id="ARBA00023239"/>
    </source>
</evidence>
<evidence type="ECO:0000313" key="3">
    <source>
        <dbReference type="EMBL" id="OYO12760.1"/>
    </source>
</evidence>